<dbReference type="SUPFAM" id="SSF48435">
    <property type="entry name" value="Bacterial muramidases"/>
    <property type="match status" value="1"/>
</dbReference>
<evidence type="ECO:0000259" key="4">
    <source>
        <dbReference type="Pfam" id="PF01464"/>
    </source>
</evidence>
<dbReference type="PANTHER" id="PTHR37423">
    <property type="entry name" value="SOLUBLE LYTIC MUREIN TRANSGLYCOSYLASE-RELATED"/>
    <property type="match status" value="1"/>
</dbReference>
<dbReference type="EMBL" id="RQXX01000002">
    <property type="protein sequence ID" value="RVV99058.1"/>
    <property type="molecule type" value="Genomic_DNA"/>
</dbReference>
<name>A0A438AK36_9RHOB</name>
<dbReference type="InterPro" id="IPR023346">
    <property type="entry name" value="Lysozyme-like_dom_sf"/>
</dbReference>
<keyword evidence="3" id="KW-0732">Signal</keyword>
<reference evidence="5 6" key="1">
    <citation type="submission" date="2018-11" db="EMBL/GenBank/DDBJ databases">
        <title>Mesobaculum littorinae gen. nov., sp. nov., isolated from Littorina scabra that represents a novel genus of the order Rhodobacteraceae.</title>
        <authorList>
            <person name="Li F."/>
        </authorList>
    </citation>
    <scope>NUCLEOTIDE SEQUENCE [LARGE SCALE GENOMIC DNA]</scope>
    <source>
        <strain evidence="5 6">M0103</strain>
    </source>
</reference>
<dbReference type="Gene3D" id="1.10.530.10">
    <property type="match status" value="1"/>
</dbReference>
<sequence length="651" mass="70581">MIALSALLAATLTGLPAVSAQERLPGGAAARALSDGMDEMRAGDWSDALSEAAKAGPVARDVFEWHRLRAGRGTFDEAIAFLRRRGDWPGLPYLKEQMEESLPFEGRGPDVIAFFADTTPETGHGAVALVEAFAQIGNEGDAQAEATLAWLTLPMDAESEALLLARYPDVLEPHHRARLDMLLWRGAEAAARRMLARVDDTGLAALAEARLALRQNRAGVDDLIEAVPAALQSDPGLAYERFRWRLGHGLKESAIELMIARSSQAADLGQADAWAAHRGDLARELMRAGDHETAYAVAAAHHLREGGTYSDLEWLSGYLALRFLDAPAKALEHFRHLRLSVDTPISLGRAGYWEGRAHEALGDVEGAQAAYAFGAEYQTSFYGLLAAERGGLPLDPALTGKETYPSVSVSAFRDSSVLEAALLLQSAGERDLAERFMVHLGETLTETELGTLADVALALGEPHIALRVAKQAARMGYTLPRSYFPVIELGVADMPVSRELALAIARRESEFNPGVSSGVGARGLMQLMPGTARDVAREIGVAYSSERLFTDPSYNARLGTTYLAGLIRQFGDTPVLVSAGYNAGPGRPLTWMRDRGDPRSDEVDVVDWIEHIPFDETRNYVMRVAESLPVYRARLTGETGPLNFTDELKGR</sequence>
<evidence type="ECO:0000256" key="1">
    <source>
        <dbReference type="ARBA" id="ARBA00007734"/>
    </source>
</evidence>
<keyword evidence="6" id="KW-1185">Reference proteome</keyword>
<accession>A0A438AK36</accession>
<dbReference type="OrthoDB" id="9815002at2"/>
<organism evidence="5 6">
    <name type="scientific">Mesobaculum littorinae</name>
    <dbReference type="NCBI Taxonomy" id="2486419"/>
    <lineage>
        <taxon>Bacteria</taxon>
        <taxon>Pseudomonadati</taxon>
        <taxon>Pseudomonadota</taxon>
        <taxon>Alphaproteobacteria</taxon>
        <taxon>Rhodobacterales</taxon>
        <taxon>Roseobacteraceae</taxon>
        <taxon>Mesobaculum</taxon>
    </lineage>
</organism>
<dbReference type="GO" id="GO:0004553">
    <property type="term" value="F:hydrolase activity, hydrolyzing O-glycosyl compounds"/>
    <property type="evidence" value="ECO:0007669"/>
    <property type="project" value="InterPro"/>
</dbReference>
<dbReference type="GO" id="GO:0042597">
    <property type="term" value="C:periplasmic space"/>
    <property type="evidence" value="ECO:0007669"/>
    <property type="project" value="InterPro"/>
</dbReference>
<dbReference type="AlphaFoldDB" id="A0A438AK36"/>
<dbReference type="PROSITE" id="PS00922">
    <property type="entry name" value="TRANSGLYCOSYLASE"/>
    <property type="match status" value="1"/>
</dbReference>
<dbReference type="GO" id="GO:0008933">
    <property type="term" value="F:peptidoglycan lytic transglycosylase activity"/>
    <property type="evidence" value="ECO:0007669"/>
    <property type="project" value="InterPro"/>
</dbReference>
<dbReference type="PANTHER" id="PTHR37423:SF2">
    <property type="entry name" value="MEMBRANE-BOUND LYTIC MUREIN TRANSGLYCOSYLASE C"/>
    <property type="match status" value="1"/>
</dbReference>
<dbReference type="InterPro" id="IPR008939">
    <property type="entry name" value="Lytic_TGlycosylase_superhlx_U"/>
</dbReference>
<dbReference type="Pfam" id="PF01464">
    <property type="entry name" value="SLT"/>
    <property type="match status" value="1"/>
</dbReference>
<dbReference type="GO" id="GO:0000270">
    <property type="term" value="P:peptidoglycan metabolic process"/>
    <property type="evidence" value="ECO:0007669"/>
    <property type="project" value="InterPro"/>
</dbReference>
<comment type="caution">
    <text evidence="5">The sequence shown here is derived from an EMBL/GenBank/DDBJ whole genome shotgun (WGS) entry which is preliminary data.</text>
</comment>
<dbReference type="GO" id="GO:0016020">
    <property type="term" value="C:membrane"/>
    <property type="evidence" value="ECO:0007669"/>
    <property type="project" value="InterPro"/>
</dbReference>
<evidence type="ECO:0000256" key="2">
    <source>
        <dbReference type="ARBA" id="ARBA00009387"/>
    </source>
</evidence>
<dbReference type="SUPFAM" id="SSF53955">
    <property type="entry name" value="Lysozyme-like"/>
    <property type="match status" value="1"/>
</dbReference>
<evidence type="ECO:0000256" key="3">
    <source>
        <dbReference type="ARBA" id="ARBA00022729"/>
    </source>
</evidence>
<dbReference type="CDD" id="cd13401">
    <property type="entry name" value="Slt70-like"/>
    <property type="match status" value="1"/>
</dbReference>
<evidence type="ECO:0000313" key="5">
    <source>
        <dbReference type="EMBL" id="RVV99058.1"/>
    </source>
</evidence>
<dbReference type="Proteomes" id="UP000285908">
    <property type="component" value="Unassembled WGS sequence"/>
</dbReference>
<proteinExistence type="inferred from homology"/>
<feature type="domain" description="Transglycosylase SLT" evidence="4">
    <location>
        <begin position="496"/>
        <end position="598"/>
    </location>
</feature>
<comment type="similarity">
    <text evidence="2">Belongs to the virb1 family.</text>
</comment>
<protein>
    <submittedName>
        <fullName evidence="5">Lytic transglycosylase domain-containing protein</fullName>
    </submittedName>
</protein>
<gene>
    <name evidence="5" type="ORF">EKE94_05580</name>
</gene>
<dbReference type="InterPro" id="IPR008258">
    <property type="entry name" value="Transglycosylase_SLT_dom_1"/>
</dbReference>
<evidence type="ECO:0000313" key="6">
    <source>
        <dbReference type="Proteomes" id="UP000285908"/>
    </source>
</evidence>
<dbReference type="InterPro" id="IPR000189">
    <property type="entry name" value="Transglyc_AS"/>
</dbReference>
<comment type="similarity">
    <text evidence="1">Belongs to the transglycosylase Slt family.</text>
</comment>
<dbReference type="Gene3D" id="1.25.20.10">
    <property type="entry name" value="Bacterial muramidases"/>
    <property type="match status" value="1"/>
</dbReference>